<evidence type="ECO:0000313" key="2">
    <source>
        <dbReference type="EMBL" id="MPC17433.1"/>
    </source>
</evidence>
<comment type="caution">
    <text evidence="2">The sequence shown here is derived from an EMBL/GenBank/DDBJ whole genome shotgun (WGS) entry which is preliminary data.</text>
</comment>
<feature type="compositionally biased region" description="Low complexity" evidence="1">
    <location>
        <begin position="136"/>
        <end position="147"/>
    </location>
</feature>
<feature type="compositionally biased region" description="Pro residues" evidence="1">
    <location>
        <begin position="148"/>
        <end position="161"/>
    </location>
</feature>
<dbReference type="EMBL" id="VSRR010000589">
    <property type="protein sequence ID" value="MPC17433.1"/>
    <property type="molecule type" value="Genomic_DNA"/>
</dbReference>
<feature type="compositionally biased region" description="Pro residues" evidence="1">
    <location>
        <begin position="126"/>
        <end position="135"/>
    </location>
</feature>
<keyword evidence="3" id="KW-1185">Reference proteome</keyword>
<dbReference type="Proteomes" id="UP000324222">
    <property type="component" value="Unassembled WGS sequence"/>
</dbReference>
<evidence type="ECO:0000256" key="1">
    <source>
        <dbReference type="SAM" id="MobiDB-lite"/>
    </source>
</evidence>
<organism evidence="2 3">
    <name type="scientific">Portunus trituberculatus</name>
    <name type="common">Swimming crab</name>
    <name type="synonym">Neptunus trituberculatus</name>
    <dbReference type="NCBI Taxonomy" id="210409"/>
    <lineage>
        <taxon>Eukaryota</taxon>
        <taxon>Metazoa</taxon>
        <taxon>Ecdysozoa</taxon>
        <taxon>Arthropoda</taxon>
        <taxon>Crustacea</taxon>
        <taxon>Multicrustacea</taxon>
        <taxon>Malacostraca</taxon>
        <taxon>Eumalacostraca</taxon>
        <taxon>Eucarida</taxon>
        <taxon>Decapoda</taxon>
        <taxon>Pleocyemata</taxon>
        <taxon>Brachyura</taxon>
        <taxon>Eubrachyura</taxon>
        <taxon>Portunoidea</taxon>
        <taxon>Portunidae</taxon>
        <taxon>Portuninae</taxon>
        <taxon>Portunus</taxon>
    </lineage>
</organism>
<protein>
    <submittedName>
        <fullName evidence="2">Uncharacterized protein</fullName>
    </submittedName>
</protein>
<dbReference type="AlphaFoldDB" id="A0A5B7D879"/>
<name>A0A5B7D879_PORTR</name>
<proteinExistence type="predicted"/>
<feature type="region of interest" description="Disordered" evidence="1">
    <location>
        <begin position="59"/>
        <end position="161"/>
    </location>
</feature>
<accession>A0A5B7D879</accession>
<gene>
    <name evidence="2" type="ORF">E2C01_010291</name>
</gene>
<reference evidence="2 3" key="1">
    <citation type="submission" date="2019-05" db="EMBL/GenBank/DDBJ databases">
        <title>Another draft genome of Portunus trituberculatus and its Hox gene families provides insights of decapod evolution.</title>
        <authorList>
            <person name="Jeong J.-H."/>
            <person name="Song I."/>
            <person name="Kim S."/>
            <person name="Choi T."/>
            <person name="Kim D."/>
            <person name="Ryu S."/>
            <person name="Kim W."/>
        </authorList>
    </citation>
    <scope>NUCLEOTIDE SEQUENCE [LARGE SCALE GENOMIC DNA]</scope>
    <source>
        <tissue evidence="2">Muscle</tissue>
    </source>
</reference>
<evidence type="ECO:0000313" key="3">
    <source>
        <dbReference type="Proteomes" id="UP000324222"/>
    </source>
</evidence>
<sequence>MEVFVLIQSKVTVGKVSEVGVLVACVQGAPAALYDQHTPSCSPQAPRHTLTLNPTTHSSLTLASRHTQPVPPPLHVASNESLKSQDGRGRRHGPQSPYPAPHTAEKHLACGGDPPKHPSLLLHSPIPHPMPPASPHAPQCPSACHSPPSHPHPSPHTPGEH</sequence>